<keyword evidence="2" id="KW-1185">Reference proteome</keyword>
<dbReference type="EMBL" id="BOQE01000001">
    <property type="protein sequence ID" value="GIM46157.1"/>
    <property type="molecule type" value="Genomic_DNA"/>
</dbReference>
<evidence type="ECO:0000313" key="1">
    <source>
        <dbReference type="EMBL" id="GIM46157.1"/>
    </source>
</evidence>
<dbReference type="RefSeq" id="WP_282199294.1">
    <property type="nucleotide sequence ID" value="NZ_BOQE01000001.1"/>
</dbReference>
<gene>
    <name evidence="1" type="ORF">DNHGIG_17060</name>
</gene>
<dbReference type="AlphaFoldDB" id="A0AAV4LEC9"/>
<name>A0AAV4LEC9_9BACL</name>
<reference evidence="1" key="1">
    <citation type="journal article" date="2023" name="Int. J. Syst. Evol. Microbiol.">
        <title>Collibacillus ludicampi gen. nov., sp. nov., a new soil bacterium of the family Alicyclobacillaceae.</title>
        <authorList>
            <person name="Jojima T."/>
            <person name="Ioku Y."/>
            <person name="Fukuta Y."/>
            <person name="Shirasaka N."/>
            <person name="Matsumura Y."/>
            <person name="Mori M."/>
        </authorList>
    </citation>
    <scope>NUCLEOTIDE SEQUENCE</scope>
    <source>
        <strain evidence="1">TP075</strain>
    </source>
</reference>
<comment type="caution">
    <text evidence="1">The sequence shown here is derived from an EMBL/GenBank/DDBJ whole genome shotgun (WGS) entry which is preliminary data.</text>
</comment>
<accession>A0AAV4LEC9</accession>
<sequence>MTDYEILLLSWAQMTALEWVIPDEEYAQNRRDIEEKLHKEFGIKDIQLVGRTYDEYAIAFNHKGENKMVRFEAEEVESIYDLG</sequence>
<evidence type="ECO:0000313" key="2">
    <source>
        <dbReference type="Proteomes" id="UP001057291"/>
    </source>
</evidence>
<proteinExistence type="predicted"/>
<protein>
    <submittedName>
        <fullName evidence="1">Uncharacterized protein</fullName>
    </submittedName>
</protein>
<organism evidence="1 2">
    <name type="scientific">Collibacillus ludicampi</name>
    <dbReference type="NCBI Taxonomy" id="2771369"/>
    <lineage>
        <taxon>Bacteria</taxon>
        <taxon>Bacillati</taxon>
        <taxon>Bacillota</taxon>
        <taxon>Bacilli</taxon>
        <taxon>Bacillales</taxon>
        <taxon>Alicyclobacillaceae</taxon>
        <taxon>Collibacillus</taxon>
    </lineage>
</organism>
<dbReference type="Proteomes" id="UP001057291">
    <property type="component" value="Unassembled WGS sequence"/>
</dbReference>